<proteinExistence type="inferred from homology"/>
<dbReference type="GeneID" id="84217343"/>
<feature type="binding site" evidence="7 9">
    <location>
        <position position="109"/>
    </location>
    <ligand>
        <name>L-glutamine</name>
        <dbReference type="ChEBI" id="CHEBI:58359"/>
    </ligand>
</feature>
<keyword evidence="2 7" id="KW-0378">Hydrolase</keyword>
<evidence type="ECO:0000256" key="1">
    <source>
        <dbReference type="ARBA" id="ARBA00008345"/>
    </source>
</evidence>
<dbReference type="InterPro" id="IPR029062">
    <property type="entry name" value="Class_I_gatase-like"/>
</dbReference>
<dbReference type="HAMAP" id="MF_01615">
    <property type="entry name" value="PdxT"/>
    <property type="match status" value="1"/>
</dbReference>
<dbReference type="OrthoDB" id="26717at2157"/>
<feature type="binding site" evidence="7 9">
    <location>
        <begin position="136"/>
        <end position="137"/>
    </location>
    <ligand>
        <name>L-glutamine</name>
        <dbReference type="ChEBI" id="CHEBI:58359"/>
    </ligand>
</feature>
<feature type="binding site" evidence="7 9">
    <location>
        <begin position="50"/>
        <end position="52"/>
    </location>
    <ligand>
        <name>L-glutamine</name>
        <dbReference type="ChEBI" id="CHEBI:58359"/>
    </ligand>
</feature>
<dbReference type="STRING" id="74969.FAD_0720"/>
<dbReference type="AlphaFoldDB" id="A0A1V0N3H9"/>
<dbReference type="FunFam" id="3.40.50.880:FF:000010">
    <property type="entry name" value="uncharacterized protein LOC100176842 isoform X2"/>
    <property type="match status" value="1"/>
</dbReference>
<evidence type="ECO:0000256" key="8">
    <source>
        <dbReference type="PIRSR" id="PIRSR005639-1"/>
    </source>
</evidence>
<dbReference type="SUPFAM" id="SSF52317">
    <property type="entry name" value="Class I glutamine amidotransferase-like"/>
    <property type="match status" value="1"/>
</dbReference>
<name>A0A1V0N3H9_9ARCH</name>
<keyword evidence="3 7" id="KW-0663">Pyridoxal phosphate</keyword>
<comment type="similarity">
    <text evidence="1 7">Belongs to the glutaminase PdxT/SNO family.</text>
</comment>
<dbReference type="EMBL" id="CP015363">
    <property type="protein sequence ID" value="ARD84626.1"/>
    <property type="molecule type" value="Genomic_DNA"/>
</dbReference>
<dbReference type="GO" id="GO:0005829">
    <property type="term" value="C:cytosol"/>
    <property type="evidence" value="ECO:0007669"/>
    <property type="project" value="TreeGrafter"/>
</dbReference>
<evidence type="ECO:0000256" key="3">
    <source>
        <dbReference type="ARBA" id="ARBA00022898"/>
    </source>
</evidence>
<evidence type="ECO:0000256" key="6">
    <source>
        <dbReference type="ARBA" id="ARBA00049534"/>
    </source>
</evidence>
<evidence type="ECO:0000256" key="5">
    <source>
        <dbReference type="ARBA" id="ARBA00023239"/>
    </source>
</evidence>
<dbReference type="GO" id="GO:0042823">
    <property type="term" value="P:pyridoxal phosphate biosynthetic process"/>
    <property type="evidence" value="ECO:0007669"/>
    <property type="project" value="UniProtKB-UniRule"/>
</dbReference>
<evidence type="ECO:0000256" key="4">
    <source>
        <dbReference type="ARBA" id="ARBA00022962"/>
    </source>
</evidence>
<evidence type="ECO:0000256" key="9">
    <source>
        <dbReference type="PIRSR" id="PIRSR005639-2"/>
    </source>
</evidence>
<dbReference type="GO" id="GO:0006543">
    <property type="term" value="P:L-glutamine catabolic process"/>
    <property type="evidence" value="ECO:0007669"/>
    <property type="project" value="UniProtKB-UniRule"/>
</dbReference>
<protein>
    <recommendedName>
        <fullName evidence="7">Pyridoxal 5'-phosphate synthase subunit PdxT</fullName>
        <ecNumber evidence="7">4.3.3.6</ecNumber>
    </recommendedName>
    <alternativeName>
        <fullName evidence="7">Pdx2</fullName>
    </alternativeName>
    <alternativeName>
        <fullName evidence="7">Pyridoxal 5'-phosphate synthase glutaminase subunit</fullName>
        <ecNumber evidence="7">3.5.1.2</ecNumber>
    </alternativeName>
</protein>
<dbReference type="PROSITE" id="PS01236">
    <property type="entry name" value="PDXT_SNO_1"/>
    <property type="match status" value="1"/>
</dbReference>
<evidence type="ECO:0000313" key="11">
    <source>
        <dbReference type="Proteomes" id="UP000192050"/>
    </source>
</evidence>
<dbReference type="GO" id="GO:0016740">
    <property type="term" value="F:transferase activity"/>
    <property type="evidence" value="ECO:0007669"/>
    <property type="project" value="UniProtKB-KW"/>
</dbReference>
<dbReference type="EC" id="4.3.3.6" evidence="7"/>
<dbReference type="EC" id="3.5.1.2" evidence="7"/>
<evidence type="ECO:0000256" key="2">
    <source>
        <dbReference type="ARBA" id="ARBA00022801"/>
    </source>
</evidence>
<feature type="active site" description="Charge relay system" evidence="7 8">
    <location>
        <position position="171"/>
    </location>
</feature>
<keyword evidence="4 7" id="KW-0315">Glutamine amidotransferase</keyword>
<keyword evidence="10" id="KW-0808">Transferase</keyword>
<dbReference type="PROSITE" id="PS51130">
    <property type="entry name" value="PDXT_SNO_2"/>
    <property type="match status" value="1"/>
</dbReference>
<evidence type="ECO:0000313" key="10">
    <source>
        <dbReference type="EMBL" id="ARD84626.1"/>
    </source>
</evidence>
<dbReference type="NCBIfam" id="TIGR03800">
    <property type="entry name" value="PLP_synth_Pdx2"/>
    <property type="match status" value="1"/>
</dbReference>
<evidence type="ECO:0000256" key="7">
    <source>
        <dbReference type="HAMAP-Rule" id="MF_01615"/>
    </source>
</evidence>
<reference evidence="10 11" key="1">
    <citation type="submission" date="2011-10" db="EMBL/GenBank/DDBJ databases">
        <title>Metabolic and evolutionary patterns in the extreme acidophile Ferroplasma acidiphilum.</title>
        <authorList>
            <person name="Golyshina O.V."/>
            <person name="Kozyavkin S.A."/>
            <person name="Tatusov R.L."/>
            <person name="Slesarev A.I."/>
            <person name="Golyshin P.N."/>
        </authorList>
    </citation>
    <scope>NUCLEOTIDE SEQUENCE [LARGE SCALE GENOMIC DNA]</scope>
    <source>
        <strain evidence="11">Y</strain>
    </source>
</reference>
<gene>
    <name evidence="7" type="primary">pdxT</name>
    <name evidence="10" type="ORF">FAD_0720</name>
</gene>
<comment type="catalytic activity">
    <reaction evidence="6 7">
        <text>L-glutamine + H2O = L-glutamate + NH4(+)</text>
        <dbReference type="Rhea" id="RHEA:15889"/>
        <dbReference type="ChEBI" id="CHEBI:15377"/>
        <dbReference type="ChEBI" id="CHEBI:28938"/>
        <dbReference type="ChEBI" id="CHEBI:29985"/>
        <dbReference type="ChEBI" id="CHEBI:58359"/>
        <dbReference type="EC" id="3.5.1.2"/>
    </reaction>
</comment>
<dbReference type="RefSeq" id="WP_081141844.1">
    <property type="nucleotide sequence ID" value="NZ_CP015363.1"/>
</dbReference>
<dbReference type="InterPro" id="IPR002161">
    <property type="entry name" value="PdxT/SNO"/>
</dbReference>
<dbReference type="PIRSF" id="PIRSF005639">
    <property type="entry name" value="Glut_amidoT_SNO"/>
    <property type="match status" value="1"/>
</dbReference>
<accession>A0A1V0N3H9</accession>
<dbReference type="PANTHER" id="PTHR31559">
    <property type="entry name" value="PYRIDOXAL 5'-PHOSPHATE SYNTHASE SUBUNIT SNO"/>
    <property type="match status" value="1"/>
</dbReference>
<dbReference type="GO" id="GO:0036381">
    <property type="term" value="F:pyridoxal 5'-phosphate synthase (glutamine hydrolysing) activity"/>
    <property type="evidence" value="ECO:0007669"/>
    <property type="project" value="UniProtKB-UniRule"/>
</dbReference>
<feature type="active site" description="Nucleophile" evidence="7 8">
    <location>
        <position position="82"/>
    </location>
</feature>
<dbReference type="Proteomes" id="UP000192050">
    <property type="component" value="Chromosome"/>
</dbReference>
<dbReference type="GO" id="GO:0004359">
    <property type="term" value="F:glutaminase activity"/>
    <property type="evidence" value="ECO:0007669"/>
    <property type="project" value="UniProtKB-UniRule"/>
</dbReference>
<dbReference type="CDD" id="cd01749">
    <property type="entry name" value="GATase1_PB"/>
    <property type="match status" value="1"/>
</dbReference>
<dbReference type="PANTHER" id="PTHR31559:SF0">
    <property type="entry name" value="PYRIDOXAL 5'-PHOSPHATE SYNTHASE SUBUNIT SNO1-RELATED"/>
    <property type="match status" value="1"/>
</dbReference>
<dbReference type="GO" id="GO:1903600">
    <property type="term" value="C:glutaminase complex"/>
    <property type="evidence" value="ECO:0007669"/>
    <property type="project" value="TreeGrafter"/>
</dbReference>
<keyword evidence="5 7" id="KW-0456">Lyase</keyword>
<dbReference type="Pfam" id="PF01174">
    <property type="entry name" value="SNO"/>
    <property type="match status" value="1"/>
</dbReference>
<comment type="catalytic activity">
    <reaction evidence="7">
        <text>aldehydo-D-ribose 5-phosphate + D-glyceraldehyde 3-phosphate + L-glutamine = pyridoxal 5'-phosphate + L-glutamate + phosphate + 3 H2O + H(+)</text>
        <dbReference type="Rhea" id="RHEA:31507"/>
        <dbReference type="ChEBI" id="CHEBI:15377"/>
        <dbReference type="ChEBI" id="CHEBI:15378"/>
        <dbReference type="ChEBI" id="CHEBI:29985"/>
        <dbReference type="ChEBI" id="CHEBI:43474"/>
        <dbReference type="ChEBI" id="CHEBI:58273"/>
        <dbReference type="ChEBI" id="CHEBI:58359"/>
        <dbReference type="ChEBI" id="CHEBI:59776"/>
        <dbReference type="ChEBI" id="CHEBI:597326"/>
        <dbReference type="EC" id="4.3.3.6"/>
    </reaction>
</comment>
<organism evidence="10 11">
    <name type="scientific">Ferroplasma acidiphilum</name>
    <dbReference type="NCBI Taxonomy" id="74969"/>
    <lineage>
        <taxon>Archaea</taxon>
        <taxon>Methanobacteriati</taxon>
        <taxon>Thermoplasmatota</taxon>
        <taxon>Thermoplasmata</taxon>
        <taxon>Thermoplasmatales</taxon>
        <taxon>Ferroplasmaceae</taxon>
        <taxon>Ferroplasma</taxon>
    </lineage>
</organism>
<comment type="pathway">
    <text evidence="7">Cofactor biosynthesis; pyridoxal 5'-phosphate biosynthesis.</text>
</comment>
<dbReference type="GO" id="GO:0008614">
    <property type="term" value="P:pyridoxine metabolic process"/>
    <property type="evidence" value="ECO:0007669"/>
    <property type="project" value="TreeGrafter"/>
</dbReference>
<feature type="active site" description="Charge relay system" evidence="7 8">
    <location>
        <position position="173"/>
    </location>
</feature>
<dbReference type="Gene3D" id="3.40.50.880">
    <property type="match status" value="1"/>
</dbReference>
<comment type="subunit">
    <text evidence="7">In the presence of PdxS, forms a dodecamer of heterodimers. Only shows activity in the heterodimer.</text>
</comment>
<comment type="function">
    <text evidence="7">Catalyzes the hydrolysis of glutamine to glutamate and ammonia as part of the biosynthesis of pyridoxal 5'-phosphate. The resulting ammonia molecule is channeled to the active site of PdxS.</text>
</comment>
<dbReference type="UniPathway" id="UPA00245"/>
<dbReference type="PROSITE" id="PS51273">
    <property type="entry name" value="GATASE_TYPE_1"/>
    <property type="match status" value="1"/>
</dbReference>
<sequence length="190" mass="20478">MKIGILDIQGDVSEHFQMIKRLPGKYHAVPVMVKTVNDLAGISGLIIPGGESTVIYMLLKKSGMYEKIVEMAHSGLHIMGTCAGAILVSRDTGDKQVEGMNLIDISIKRNAYGRQINSFIQKINISGIGNFDAVFIRAPEIESTGNSEVLGLENGKPVIVREGNIMALTFHPELTGNTGVHELFVSGITG</sequence>
<keyword evidence="11" id="KW-1185">Reference proteome</keyword>
<dbReference type="KEGG" id="fai:FAD_0720"/>
<dbReference type="InterPro" id="IPR021196">
    <property type="entry name" value="PdxT/SNO_CS"/>
</dbReference>